<reference evidence="1 2" key="1">
    <citation type="submission" date="2018-10" db="EMBL/GenBank/DDBJ databases">
        <title>Genomic Encyclopedia of Type Strains, Phase IV (KMG-IV): sequencing the most valuable type-strain genomes for metagenomic binning, comparative biology and taxonomic classification.</title>
        <authorList>
            <person name="Goeker M."/>
        </authorList>
    </citation>
    <scope>NUCLEOTIDE SEQUENCE [LARGE SCALE GENOMIC DNA]</scope>
    <source>
        <strain evidence="1 2">DSM 23841</strain>
    </source>
</reference>
<name>A0A495WAV6_9RHOO</name>
<dbReference type="OrthoDB" id="8913563at2"/>
<evidence type="ECO:0000313" key="1">
    <source>
        <dbReference type="EMBL" id="RKT58802.1"/>
    </source>
</evidence>
<proteinExistence type="predicted"/>
<dbReference type="Proteomes" id="UP000270626">
    <property type="component" value="Unassembled WGS sequence"/>
</dbReference>
<dbReference type="RefSeq" id="WP_121458142.1">
    <property type="nucleotide sequence ID" value="NZ_RBXP01000014.1"/>
</dbReference>
<sequence length="304" mass="35036">MSNSIKDKYLADPARYAEEAYDSLQQRLLTIEYKYAKGVPKFENLFAFMASAHENLGLLAYFAHGDMTAFKQHWYLATKLWLHASRHLPNKDYYMSGGEDHFTLEWSFIHPLVSDNQALINEAAALETPVLLMYRDNPKTIEFAFHIAQLVIRGDYEAAQAKIAIGAKKAGSKMKQAYANGNDFYSLLMKGDKAGLEDSLMNDLRNLKKNTFFTVSEFVYPIITLRTKLCWHKGIPVEIEHPMVPMAWMPIQPLPQYDDIYDFLSPNWQPPDQGFMARLSRKLQKSFPEIDACMERIRQVDRCS</sequence>
<dbReference type="EMBL" id="RBXP01000014">
    <property type="protein sequence ID" value="RKT58802.1"/>
    <property type="molecule type" value="Genomic_DNA"/>
</dbReference>
<evidence type="ECO:0008006" key="3">
    <source>
        <dbReference type="Google" id="ProtNLM"/>
    </source>
</evidence>
<keyword evidence="2" id="KW-1185">Reference proteome</keyword>
<comment type="caution">
    <text evidence="1">The sequence shown here is derived from an EMBL/GenBank/DDBJ whole genome shotgun (WGS) entry which is preliminary data.</text>
</comment>
<gene>
    <name evidence="1" type="ORF">DFR40_1831</name>
</gene>
<organism evidence="1 2">
    <name type="scientific">Azonexus fungiphilus</name>
    <dbReference type="NCBI Taxonomy" id="146940"/>
    <lineage>
        <taxon>Bacteria</taxon>
        <taxon>Pseudomonadati</taxon>
        <taxon>Pseudomonadota</taxon>
        <taxon>Betaproteobacteria</taxon>
        <taxon>Rhodocyclales</taxon>
        <taxon>Azonexaceae</taxon>
        <taxon>Azonexus</taxon>
    </lineage>
</organism>
<dbReference type="AlphaFoldDB" id="A0A495WAV6"/>
<evidence type="ECO:0000313" key="2">
    <source>
        <dbReference type="Proteomes" id="UP000270626"/>
    </source>
</evidence>
<protein>
    <recommendedName>
        <fullName evidence="3">Immunity protein 49 of polymorphic toxin system</fullName>
    </recommendedName>
</protein>
<accession>A0A495WAV6</accession>